<organism evidence="3 4">
    <name type="scientific">Kribbella voronezhensis</name>
    <dbReference type="NCBI Taxonomy" id="2512212"/>
    <lineage>
        <taxon>Bacteria</taxon>
        <taxon>Bacillati</taxon>
        <taxon>Actinomycetota</taxon>
        <taxon>Actinomycetes</taxon>
        <taxon>Propionibacteriales</taxon>
        <taxon>Kribbellaceae</taxon>
        <taxon>Kribbella</taxon>
    </lineage>
</organism>
<feature type="chain" id="PRO_5039282084" description="PknH-like protein" evidence="2">
    <location>
        <begin position="22"/>
        <end position="256"/>
    </location>
</feature>
<feature type="region of interest" description="Disordered" evidence="1">
    <location>
        <begin position="18"/>
        <end position="102"/>
    </location>
</feature>
<evidence type="ECO:0000313" key="3">
    <source>
        <dbReference type="EMBL" id="TDU88181.1"/>
    </source>
</evidence>
<evidence type="ECO:0000256" key="2">
    <source>
        <dbReference type="SAM" id="SignalP"/>
    </source>
</evidence>
<proteinExistence type="predicted"/>
<dbReference type="AlphaFoldDB" id="A0A4R7T8E3"/>
<keyword evidence="2" id="KW-0732">Signal</keyword>
<evidence type="ECO:0008006" key="5">
    <source>
        <dbReference type="Google" id="ProtNLM"/>
    </source>
</evidence>
<evidence type="ECO:0000313" key="4">
    <source>
        <dbReference type="Proteomes" id="UP000295151"/>
    </source>
</evidence>
<dbReference type="Proteomes" id="UP000295151">
    <property type="component" value="Unassembled WGS sequence"/>
</dbReference>
<feature type="signal peptide" evidence="2">
    <location>
        <begin position="1"/>
        <end position="21"/>
    </location>
</feature>
<evidence type="ECO:0000256" key="1">
    <source>
        <dbReference type="SAM" id="MobiDB-lite"/>
    </source>
</evidence>
<reference evidence="3 4" key="1">
    <citation type="submission" date="2019-03" db="EMBL/GenBank/DDBJ databases">
        <title>Genomic Encyclopedia of Type Strains, Phase III (KMG-III): the genomes of soil and plant-associated and newly described type strains.</title>
        <authorList>
            <person name="Whitman W."/>
        </authorList>
    </citation>
    <scope>NUCLEOTIDE SEQUENCE [LARGE SCALE GENOMIC DNA]</scope>
    <source>
        <strain evidence="3 4">VKM Ac-2575</strain>
    </source>
</reference>
<name>A0A4R7T8E3_9ACTN</name>
<sequence length="256" mass="26280">MKPLLASVAVLGLLVGCSNSAASGEPPPPTTPIPSTVGGTVPVPTSTLGTTDPTDAAKPPQLPEQATAPPPASAGPVSAKNLPAPEKLGQGWKTYTDPGGSEQGFLGNDTWTRRRDGHQAAYEALPVGCANPPPKGSLPIPLHALQGSYRTGANQPANALVLRFADATKAKAYFTGYQARMKGCGDGGGLTVQPLWSTDTAAGAVRRYVGADAFVEVSLVQGSTVALLAQQTAKPDEQADWSHSVVPELEAVIDLR</sequence>
<dbReference type="PROSITE" id="PS51257">
    <property type="entry name" value="PROKAR_LIPOPROTEIN"/>
    <property type="match status" value="1"/>
</dbReference>
<accession>A0A4R7T8E3</accession>
<feature type="compositionally biased region" description="Low complexity" evidence="1">
    <location>
        <begin position="33"/>
        <end position="51"/>
    </location>
</feature>
<keyword evidence="4" id="KW-1185">Reference proteome</keyword>
<protein>
    <recommendedName>
        <fullName evidence="5">PknH-like protein</fullName>
    </recommendedName>
</protein>
<comment type="caution">
    <text evidence="3">The sequence shown here is derived from an EMBL/GenBank/DDBJ whole genome shotgun (WGS) entry which is preliminary data.</text>
</comment>
<gene>
    <name evidence="3" type="ORF">EV138_1722</name>
</gene>
<dbReference type="EMBL" id="SOCE01000001">
    <property type="protein sequence ID" value="TDU88181.1"/>
    <property type="molecule type" value="Genomic_DNA"/>
</dbReference>